<dbReference type="PROSITE" id="PS51257">
    <property type="entry name" value="PROKAR_LIPOPROTEIN"/>
    <property type="match status" value="1"/>
</dbReference>
<dbReference type="PANTHER" id="PTHR30600:SF4">
    <property type="entry name" value="CYTOCHROME C DOMAIN-CONTAINING PROTEIN"/>
    <property type="match status" value="1"/>
</dbReference>
<dbReference type="InterPro" id="IPR008979">
    <property type="entry name" value="Galactose-bd-like_sf"/>
</dbReference>
<evidence type="ECO:0000313" key="9">
    <source>
        <dbReference type="Proteomes" id="UP001467690"/>
    </source>
</evidence>
<dbReference type="InterPro" id="IPR005084">
    <property type="entry name" value="CBM6"/>
</dbReference>
<dbReference type="Gene3D" id="2.60.120.260">
    <property type="entry name" value="Galactose-binding domain-like"/>
    <property type="match status" value="1"/>
</dbReference>
<dbReference type="InterPro" id="IPR051395">
    <property type="entry name" value="Cytochrome_c_Peroxidase/MauG"/>
</dbReference>
<dbReference type="InterPro" id="IPR009056">
    <property type="entry name" value="Cyt_c-like_dom"/>
</dbReference>
<dbReference type="SUPFAM" id="SSF103647">
    <property type="entry name" value="TSP type-3 repeat"/>
    <property type="match status" value="2"/>
</dbReference>
<dbReference type="CDD" id="cd04080">
    <property type="entry name" value="CBM6_cellulase-like"/>
    <property type="match status" value="1"/>
</dbReference>
<keyword evidence="3" id="KW-0732">Signal</keyword>
<evidence type="ECO:0000256" key="1">
    <source>
        <dbReference type="ARBA" id="ARBA00022617"/>
    </source>
</evidence>
<dbReference type="SUPFAM" id="SSF46626">
    <property type="entry name" value="Cytochrome c"/>
    <property type="match status" value="1"/>
</dbReference>
<dbReference type="RefSeq" id="WP_350402905.1">
    <property type="nucleotide sequence ID" value="NZ_JBELOE010000270.1"/>
</dbReference>
<dbReference type="PANTHER" id="PTHR30600">
    <property type="entry name" value="CYTOCHROME C PEROXIDASE-RELATED"/>
    <property type="match status" value="1"/>
</dbReference>
<dbReference type="SMART" id="SM00606">
    <property type="entry name" value="CBD_IV"/>
    <property type="match status" value="1"/>
</dbReference>
<accession>A0ABV1RLR6</accession>
<feature type="domain" description="CBM6" evidence="7">
    <location>
        <begin position="108"/>
        <end position="241"/>
    </location>
</feature>
<dbReference type="InterPro" id="IPR006584">
    <property type="entry name" value="Cellulose-bd_IV"/>
</dbReference>
<name>A0ABV1RLR6_9ALTE</name>
<dbReference type="InterPro" id="IPR005297">
    <property type="entry name" value="Lipoprotein_repeat"/>
</dbReference>
<dbReference type="Pfam" id="PF18099">
    <property type="entry name" value="CBM_35_2"/>
    <property type="match status" value="1"/>
</dbReference>
<dbReference type="InterPro" id="IPR010538">
    <property type="entry name" value="DHOR"/>
</dbReference>
<dbReference type="PROSITE" id="PS51007">
    <property type="entry name" value="CYTC"/>
    <property type="match status" value="1"/>
</dbReference>
<dbReference type="Pfam" id="PF06537">
    <property type="entry name" value="DHOR"/>
    <property type="match status" value="1"/>
</dbReference>
<evidence type="ECO:0000259" key="6">
    <source>
        <dbReference type="PROSITE" id="PS51007"/>
    </source>
</evidence>
<dbReference type="InterPro" id="IPR036909">
    <property type="entry name" value="Cyt_c-like_dom_sf"/>
</dbReference>
<dbReference type="InterPro" id="IPR028974">
    <property type="entry name" value="TSP_type-3_rpt"/>
</dbReference>
<dbReference type="InterPro" id="IPR041342">
    <property type="entry name" value="CBM35"/>
</dbReference>
<keyword evidence="4 5" id="KW-0408">Iron</keyword>
<organism evidence="8 9">
    <name type="scientific">Catenovulum sediminis</name>
    <dbReference type="NCBI Taxonomy" id="1740262"/>
    <lineage>
        <taxon>Bacteria</taxon>
        <taxon>Pseudomonadati</taxon>
        <taxon>Pseudomonadota</taxon>
        <taxon>Gammaproteobacteria</taxon>
        <taxon>Alteromonadales</taxon>
        <taxon>Alteromonadaceae</taxon>
        <taxon>Catenovulum</taxon>
    </lineage>
</organism>
<gene>
    <name evidence="8" type="ORF">ABS311_18555</name>
</gene>
<dbReference type="Pfam" id="PF03640">
    <property type="entry name" value="Lipoprotein_15"/>
    <property type="match status" value="1"/>
</dbReference>
<comment type="caution">
    <text evidence="8">The sequence shown here is derived from an EMBL/GenBank/DDBJ whole genome shotgun (WGS) entry which is preliminary data.</text>
</comment>
<dbReference type="Gene3D" id="1.10.760.10">
    <property type="entry name" value="Cytochrome c-like domain"/>
    <property type="match status" value="1"/>
</dbReference>
<proteinExistence type="predicted"/>
<dbReference type="PROSITE" id="PS51175">
    <property type="entry name" value="CBM6"/>
    <property type="match status" value="1"/>
</dbReference>
<evidence type="ECO:0000256" key="3">
    <source>
        <dbReference type="ARBA" id="ARBA00022729"/>
    </source>
</evidence>
<dbReference type="SUPFAM" id="SSF49785">
    <property type="entry name" value="Galactose-binding domain-like"/>
    <property type="match status" value="1"/>
</dbReference>
<keyword evidence="1 5" id="KW-0349">Heme</keyword>
<evidence type="ECO:0000313" key="8">
    <source>
        <dbReference type="EMBL" id="MER2493881.1"/>
    </source>
</evidence>
<dbReference type="Proteomes" id="UP001467690">
    <property type="component" value="Unassembled WGS sequence"/>
</dbReference>
<feature type="domain" description="Cytochrome c" evidence="6">
    <location>
        <begin position="928"/>
        <end position="1079"/>
    </location>
</feature>
<dbReference type="EMBL" id="JBELOE010000270">
    <property type="protein sequence ID" value="MER2493881.1"/>
    <property type="molecule type" value="Genomic_DNA"/>
</dbReference>
<protein>
    <submittedName>
        <fullName evidence="8">Di-heme oxidoredictase family protein</fullName>
    </submittedName>
</protein>
<reference evidence="8 9" key="1">
    <citation type="submission" date="2024-06" db="EMBL/GenBank/DDBJ databases">
        <authorList>
            <person name="Chen R.Y."/>
        </authorList>
    </citation>
    <scope>NUCLEOTIDE SEQUENCE [LARGE SCALE GENOMIC DNA]</scope>
    <source>
        <strain evidence="8 9">D2</strain>
    </source>
</reference>
<evidence type="ECO:0000256" key="4">
    <source>
        <dbReference type="ARBA" id="ARBA00023004"/>
    </source>
</evidence>
<evidence type="ECO:0000259" key="7">
    <source>
        <dbReference type="PROSITE" id="PS51175"/>
    </source>
</evidence>
<keyword evidence="2 5" id="KW-0479">Metal-binding</keyword>
<sequence>MKITSGLTLGLLAISLVGCGLDIQQADEADNNNGDQVQDRDKDGINDSVDLCPSTAENVIVDAAGCQVVLDSDTDGVIDDYDTCPNTEAGATVDDNGCKVQVAEKVSIQIEAEDYQAYYDTTAGNTGGAYKNDDVDIETTSDESGGFNVGWISATEWLEYQLEIPAGSYLLTTRVASQINGGDYEFLVNGESVASAQVDSTGGWQSFETQQVGAFNVAAGTHTIRLQVNTGDFNLNWIKLESVIDTDGDGIQDEIDQCGNTPAGSLINNMGCPDLDNDGIFDNFDACLETPEGDYVDAQGCTTTKPLAEISFNNNILVGGADSAKPGFTVYVFDNDLAVEGSACNDACADNWPPVLVTDGNASGVQNLSTIARDDGTLQAAYNGRPLYFYILDTEAGQKNGELETWHTIEIGLVGDFVALYNETTELEPLAKFVRDDGVLVTRIADRGRDRHAKDIGYYDPNNIYNSDHYDHFLAHYWQYRTARIQLEDYTQLGQSLIRATYITEAELGAREFRVWYNGLTTTGQFNFNPQKEEEKVNPNETGVKYLGRGTWNENFEKISDEGHQFMYSLDIVDEWGAPSGIVPLTTGRRMEFEVSQFLLSPPAGTRLNYYGTTFLYITGQLGVHAFEWDRNEYDDSYPIPAQGLSGGETTLGYNYSEEPAGRFMGMATNMSAENAQPWVEGRRVHHTSFVDGSHDERHDNPIWQEQIGKSDKFYINESCANCHIRNGRALVAEPGETLEKWVFKVGDENGAPHPSIGRVLQPKMVGDGEEEGEVRLGQWTELDSGLRAPNYVFSRGQPTQFSARIAPQLVGLGLLEAIPESTILEYQDIDDADQNGISGRASVTLDPVTGDTRLGRFGYKASTASVKHQVAAALNTDMGVMTSVLPNPDCGAEQLDCGPAGAELDDIELDKLVKYISLLGVPARRDYNNQVGEDLFSQIGCADCHRPTYVTSEFHPLAELRGQTIHPYTDMLLHDMGAGLADNLADGNATGAEWRTAPLWGLGHAVDVMVRDAKANDSVSIAQSGDDINRVGFLHDGRARTIEEAILWHGGEAQASADAYQALTEPEKADILSFLNSL</sequence>
<keyword evidence="9" id="KW-1185">Reference proteome</keyword>
<evidence type="ECO:0000256" key="2">
    <source>
        <dbReference type="ARBA" id="ARBA00022723"/>
    </source>
</evidence>
<evidence type="ECO:0000256" key="5">
    <source>
        <dbReference type="PROSITE-ProRule" id="PRU00433"/>
    </source>
</evidence>